<name>A0A239GHN1_9RHOB</name>
<feature type="domain" description="LTD" evidence="2">
    <location>
        <begin position="1"/>
        <end position="138"/>
    </location>
</feature>
<organism evidence="3 4">
    <name type="scientific">Antarctobacter heliothermus</name>
    <dbReference type="NCBI Taxonomy" id="74033"/>
    <lineage>
        <taxon>Bacteria</taxon>
        <taxon>Pseudomonadati</taxon>
        <taxon>Pseudomonadota</taxon>
        <taxon>Alphaproteobacteria</taxon>
        <taxon>Rhodobacterales</taxon>
        <taxon>Roseobacteraceae</taxon>
        <taxon>Antarctobacter</taxon>
    </lineage>
</organism>
<dbReference type="InterPro" id="IPR001322">
    <property type="entry name" value="Lamin_tail_dom"/>
</dbReference>
<gene>
    <name evidence="3" type="ORF">SAMN04488078_102655</name>
</gene>
<sequence length="339" mass="35955">MAATTSEIDGIVINEVSLNTGAFDTNNDGATTGDSDDEFIELHNTSGSPVDISGWSLWDENALNHLFPAGTIIPAGGYLTVIGGTAGDTPLFSSYQFSSTSTVYYGSSDFVQLYNPTSGEFIRLQVNNDFSTPVTPSGGAAAVQVGTTESAVHDPFASTSAQRSPDGDETWVEGAPTPSATNCFAAGTLIATDTGEVPVESLHIGDEVLTADGRRVPVKWLARQSLPRQVMRLASHLVRIRAGALGDGLPYSDLTVTADHGMILDGHVINASALVNGSTIDWVPMRELPDTFTVYHVETEHHDVILANGAPAETFIDYRDRRAFDNYQPAIFTGGPCAV</sequence>
<evidence type="ECO:0000256" key="1">
    <source>
        <dbReference type="SAM" id="MobiDB-lite"/>
    </source>
</evidence>
<dbReference type="SUPFAM" id="SSF74853">
    <property type="entry name" value="Lamin A/C globular tail domain"/>
    <property type="match status" value="1"/>
</dbReference>
<dbReference type="Pfam" id="PF13403">
    <property type="entry name" value="Hint_2"/>
    <property type="match status" value="1"/>
</dbReference>
<dbReference type="Proteomes" id="UP000198440">
    <property type="component" value="Unassembled WGS sequence"/>
</dbReference>
<dbReference type="Gene3D" id="2.170.16.10">
    <property type="entry name" value="Hedgehog/Intein (Hint) domain"/>
    <property type="match status" value="1"/>
</dbReference>
<evidence type="ECO:0000313" key="3">
    <source>
        <dbReference type="EMBL" id="SNS68649.1"/>
    </source>
</evidence>
<reference evidence="3 4" key="1">
    <citation type="submission" date="2017-06" db="EMBL/GenBank/DDBJ databases">
        <authorList>
            <person name="Kim H.J."/>
            <person name="Triplett B.A."/>
        </authorList>
    </citation>
    <scope>NUCLEOTIDE SEQUENCE [LARGE SCALE GENOMIC DNA]</scope>
    <source>
        <strain evidence="3 4">DSM 11445</strain>
    </source>
</reference>
<protein>
    <submittedName>
        <fullName evidence="3">Lamin Tail Domain</fullName>
    </submittedName>
</protein>
<evidence type="ECO:0000259" key="2">
    <source>
        <dbReference type="PROSITE" id="PS51841"/>
    </source>
</evidence>
<dbReference type="RefSeq" id="WP_089278514.1">
    <property type="nucleotide sequence ID" value="NZ_FZON01000026.1"/>
</dbReference>
<proteinExistence type="predicted"/>
<accession>A0A239GHN1</accession>
<dbReference type="EMBL" id="FZON01000026">
    <property type="protein sequence ID" value="SNS68649.1"/>
    <property type="molecule type" value="Genomic_DNA"/>
</dbReference>
<dbReference type="Pfam" id="PF00932">
    <property type="entry name" value="LTD"/>
    <property type="match status" value="1"/>
</dbReference>
<dbReference type="PROSITE" id="PS51841">
    <property type="entry name" value="LTD"/>
    <property type="match status" value="1"/>
</dbReference>
<evidence type="ECO:0000313" key="4">
    <source>
        <dbReference type="Proteomes" id="UP000198440"/>
    </source>
</evidence>
<dbReference type="InterPro" id="IPR028992">
    <property type="entry name" value="Hedgehog/Intein_dom"/>
</dbReference>
<dbReference type="InterPro" id="IPR036844">
    <property type="entry name" value="Hint_dom_sf"/>
</dbReference>
<dbReference type="AlphaFoldDB" id="A0A239GHN1"/>
<dbReference type="Gene3D" id="2.60.40.1260">
    <property type="entry name" value="Lamin Tail domain"/>
    <property type="match status" value="1"/>
</dbReference>
<feature type="region of interest" description="Disordered" evidence="1">
    <location>
        <begin position="153"/>
        <end position="175"/>
    </location>
</feature>
<dbReference type="InterPro" id="IPR036415">
    <property type="entry name" value="Lamin_tail_dom_sf"/>
</dbReference>
<dbReference type="SUPFAM" id="SSF51294">
    <property type="entry name" value="Hedgehog/intein (Hint) domain"/>
    <property type="match status" value="1"/>
</dbReference>
<dbReference type="CDD" id="cd00081">
    <property type="entry name" value="Hint"/>
    <property type="match status" value="1"/>
</dbReference>
<dbReference type="OrthoDB" id="7795520at2"/>